<keyword evidence="2" id="KW-1185">Reference proteome</keyword>
<gene>
    <name evidence="1" type="ORF">SAMN05428963_102273</name>
</gene>
<name>A0A1T4MSY1_9HYPH</name>
<evidence type="ECO:0000313" key="2">
    <source>
        <dbReference type="Proteomes" id="UP000190135"/>
    </source>
</evidence>
<evidence type="ECO:0000313" key="1">
    <source>
        <dbReference type="EMBL" id="SJZ70083.1"/>
    </source>
</evidence>
<dbReference type="EMBL" id="FUXL01000002">
    <property type="protein sequence ID" value="SJZ70083.1"/>
    <property type="molecule type" value="Genomic_DNA"/>
</dbReference>
<proteinExistence type="predicted"/>
<dbReference type="AlphaFoldDB" id="A0A1T4MSY1"/>
<organism evidence="1 2">
    <name type="scientific">Consotaella salsifontis</name>
    <dbReference type="NCBI Taxonomy" id="1365950"/>
    <lineage>
        <taxon>Bacteria</taxon>
        <taxon>Pseudomonadati</taxon>
        <taxon>Pseudomonadota</taxon>
        <taxon>Alphaproteobacteria</taxon>
        <taxon>Hyphomicrobiales</taxon>
        <taxon>Aurantimonadaceae</taxon>
        <taxon>Consotaella</taxon>
    </lineage>
</organism>
<dbReference type="STRING" id="1365950.SAMN05428963_102273"/>
<accession>A0A1T4MSY1</accession>
<protein>
    <submittedName>
        <fullName evidence="1">Uncharacterized protein</fullName>
    </submittedName>
</protein>
<sequence length="71" mass="7773">MQCFVCGGPADRIDSPADAISIRCPKCGEYDVSPLAQERLGQLTPYSRMQALRYAQTTAEPGRRPHLHALG</sequence>
<dbReference type="Proteomes" id="UP000190135">
    <property type="component" value="Unassembled WGS sequence"/>
</dbReference>
<reference evidence="1 2" key="1">
    <citation type="submission" date="2017-02" db="EMBL/GenBank/DDBJ databases">
        <authorList>
            <person name="Peterson S.W."/>
        </authorList>
    </citation>
    <scope>NUCLEOTIDE SEQUENCE [LARGE SCALE GENOMIC DNA]</scope>
    <source>
        <strain evidence="1 2">USBA 369</strain>
    </source>
</reference>